<evidence type="ECO:0000256" key="4">
    <source>
        <dbReference type="ARBA" id="ARBA00023136"/>
    </source>
</evidence>
<keyword evidence="4 6" id="KW-0472">Membrane</keyword>
<evidence type="ECO:0000256" key="3">
    <source>
        <dbReference type="ARBA" id="ARBA00022989"/>
    </source>
</evidence>
<evidence type="ECO:0000259" key="7">
    <source>
        <dbReference type="Pfam" id="PF04138"/>
    </source>
</evidence>
<feature type="transmembrane region" description="Helical" evidence="6">
    <location>
        <begin position="119"/>
        <end position="139"/>
    </location>
</feature>
<sequence length="178" mass="19540">MDDIVAKLRAWLTSPRGRKLSRYFLGSVICTGVSFGTLTLVYGVFRLWTQVPSTLFANLVATVPSYYLNRNWTWGRSGRGDLWREMLPFWVASIVGILASMAGAQGARDLSLDLHLHHLLSTVAVDGANVATYGVLWIAKYLFFNVLFRSDTTSAPTSPGRTEPAEQGGEVGELAELA</sequence>
<reference evidence="8 9" key="1">
    <citation type="submission" date="2024-09" db="EMBL/GenBank/DDBJ databases">
        <authorList>
            <person name="Sun Q."/>
            <person name="Mori K."/>
        </authorList>
    </citation>
    <scope>NUCLEOTIDE SEQUENCE [LARGE SCALE GENOMIC DNA]</scope>
    <source>
        <strain evidence="8 9">JCM 15389</strain>
    </source>
</reference>
<name>A0ABV6C528_9ACTN</name>
<keyword evidence="9" id="KW-1185">Reference proteome</keyword>
<dbReference type="EMBL" id="JBHLYQ010000029">
    <property type="protein sequence ID" value="MFC0081404.1"/>
    <property type="molecule type" value="Genomic_DNA"/>
</dbReference>
<evidence type="ECO:0000313" key="9">
    <source>
        <dbReference type="Proteomes" id="UP001589788"/>
    </source>
</evidence>
<feature type="transmembrane region" description="Helical" evidence="6">
    <location>
        <begin position="23"/>
        <end position="45"/>
    </location>
</feature>
<dbReference type="InterPro" id="IPR007267">
    <property type="entry name" value="GtrA_DPMS_TM"/>
</dbReference>
<dbReference type="RefSeq" id="WP_377788614.1">
    <property type="nucleotide sequence ID" value="NZ_JBHLYQ010000029.1"/>
</dbReference>
<dbReference type="Pfam" id="PF04138">
    <property type="entry name" value="GtrA_DPMS_TM"/>
    <property type="match status" value="1"/>
</dbReference>
<comment type="subcellular location">
    <subcellularLocation>
        <location evidence="1">Membrane</location>
        <topology evidence="1">Multi-pass membrane protein</topology>
    </subcellularLocation>
</comment>
<proteinExistence type="predicted"/>
<evidence type="ECO:0000256" key="5">
    <source>
        <dbReference type="SAM" id="MobiDB-lite"/>
    </source>
</evidence>
<evidence type="ECO:0000256" key="1">
    <source>
        <dbReference type="ARBA" id="ARBA00004141"/>
    </source>
</evidence>
<evidence type="ECO:0000256" key="6">
    <source>
        <dbReference type="SAM" id="Phobius"/>
    </source>
</evidence>
<dbReference type="Proteomes" id="UP001589788">
    <property type="component" value="Unassembled WGS sequence"/>
</dbReference>
<keyword evidence="3 6" id="KW-1133">Transmembrane helix</keyword>
<feature type="region of interest" description="Disordered" evidence="5">
    <location>
        <begin position="153"/>
        <end position="178"/>
    </location>
</feature>
<feature type="transmembrane region" description="Helical" evidence="6">
    <location>
        <begin position="51"/>
        <end position="68"/>
    </location>
</feature>
<evidence type="ECO:0000256" key="2">
    <source>
        <dbReference type="ARBA" id="ARBA00022692"/>
    </source>
</evidence>
<evidence type="ECO:0000313" key="8">
    <source>
        <dbReference type="EMBL" id="MFC0081404.1"/>
    </source>
</evidence>
<comment type="caution">
    <text evidence="8">The sequence shown here is derived from an EMBL/GenBank/DDBJ whole genome shotgun (WGS) entry which is preliminary data.</text>
</comment>
<accession>A0ABV6C528</accession>
<feature type="domain" description="GtrA/DPMS transmembrane" evidence="7">
    <location>
        <begin position="22"/>
        <end position="144"/>
    </location>
</feature>
<protein>
    <submittedName>
        <fullName evidence="8">GtrA family protein</fullName>
    </submittedName>
</protein>
<gene>
    <name evidence="8" type="ORF">ACFFRE_04460</name>
</gene>
<organism evidence="8 9">
    <name type="scientific">Aciditerrimonas ferrireducens</name>
    <dbReference type="NCBI Taxonomy" id="667306"/>
    <lineage>
        <taxon>Bacteria</taxon>
        <taxon>Bacillati</taxon>
        <taxon>Actinomycetota</taxon>
        <taxon>Acidimicrobiia</taxon>
        <taxon>Acidimicrobiales</taxon>
        <taxon>Acidimicrobiaceae</taxon>
        <taxon>Aciditerrimonas</taxon>
    </lineage>
</organism>
<keyword evidence="2 6" id="KW-0812">Transmembrane</keyword>
<feature type="transmembrane region" description="Helical" evidence="6">
    <location>
        <begin position="89"/>
        <end position="107"/>
    </location>
</feature>